<keyword evidence="4 6" id="KW-1133">Transmembrane helix</keyword>
<sequence>MAALVRPRDGRMIGGVCAALARRFGTSALTMRVVFLASCLLPGPQILLYLAMWLLLPAERASAASAKAAW</sequence>
<keyword evidence="3 6" id="KW-0812">Transmembrane</keyword>
<reference evidence="8" key="1">
    <citation type="journal article" date="2014" name="Int. J. Syst. Evol. Microbiol.">
        <title>Complete genome sequence of Corynebacterium casei LMG S-19264T (=DSM 44701T), isolated from a smear-ripened cheese.</title>
        <authorList>
            <consortium name="US DOE Joint Genome Institute (JGI-PGF)"/>
            <person name="Walter F."/>
            <person name="Albersmeier A."/>
            <person name="Kalinowski J."/>
            <person name="Ruckert C."/>
        </authorList>
    </citation>
    <scope>NUCLEOTIDE SEQUENCE</scope>
    <source>
        <strain evidence="8">JCM 4988</strain>
    </source>
</reference>
<evidence type="ECO:0000259" key="7">
    <source>
        <dbReference type="Pfam" id="PF04024"/>
    </source>
</evidence>
<reference evidence="8" key="2">
    <citation type="submission" date="2020-09" db="EMBL/GenBank/DDBJ databases">
        <authorList>
            <person name="Sun Q."/>
            <person name="Ohkuma M."/>
        </authorList>
    </citation>
    <scope>NUCLEOTIDE SEQUENCE</scope>
    <source>
        <strain evidence="8">JCM 4988</strain>
    </source>
</reference>
<comment type="subcellular location">
    <subcellularLocation>
        <location evidence="1">Cell membrane</location>
        <topology evidence="1">Single-pass membrane protein</topology>
    </subcellularLocation>
</comment>
<dbReference type="Proteomes" id="UP000630936">
    <property type="component" value="Unassembled WGS sequence"/>
</dbReference>
<dbReference type="EMBL" id="BMWG01000002">
    <property type="protein sequence ID" value="GGZ18787.1"/>
    <property type="molecule type" value="Genomic_DNA"/>
</dbReference>
<evidence type="ECO:0000256" key="6">
    <source>
        <dbReference type="SAM" id="Phobius"/>
    </source>
</evidence>
<dbReference type="Pfam" id="PF04024">
    <property type="entry name" value="PspC"/>
    <property type="match status" value="1"/>
</dbReference>
<evidence type="ECO:0000256" key="3">
    <source>
        <dbReference type="ARBA" id="ARBA00022692"/>
    </source>
</evidence>
<feature type="transmembrane region" description="Helical" evidence="6">
    <location>
        <begin position="33"/>
        <end position="56"/>
    </location>
</feature>
<organism evidence="8 9">
    <name type="scientific">Streptomyces inusitatus</name>
    <dbReference type="NCBI Taxonomy" id="68221"/>
    <lineage>
        <taxon>Bacteria</taxon>
        <taxon>Bacillati</taxon>
        <taxon>Actinomycetota</taxon>
        <taxon>Actinomycetes</taxon>
        <taxon>Kitasatosporales</taxon>
        <taxon>Streptomycetaceae</taxon>
        <taxon>Streptomyces</taxon>
    </lineage>
</organism>
<keyword evidence="2" id="KW-1003">Cell membrane</keyword>
<dbReference type="AlphaFoldDB" id="A0A918ULK9"/>
<evidence type="ECO:0000313" key="8">
    <source>
        <dbReference type="EMBL" id="GGZ18787.1"/>
    </source>
</evidence>
<dbReference type="InterPro" id="IPR052027">
    <property type="entry name" value="PspC"/>
</dbReference>
<evidence type="ECO:0000313" key="9">
    <source>
        <dbReference type="Proteomes" id="UP000630936"/>
    </source>
</evidence>
<gene>
    <name evidence="8" type="ORF">GCM10010387_09230</name>
</gene>
<proteinExistence type="predicted"/>
<keyword evidence="9" id="KW-1185">Reference proteome</keyword>
<dbReference type="GO" id="GO:0005886">
    <property type="term" value="C:plasma membrane"/>
    <property type="evidence" value="ECO:0007669"/>
    <property type="project" value="UniProtKB-SubCell"/>
</dbReference>
<evidence type="ECO:0000256" key="5">
    <source>
        <dbReference type="ARBA" id="ARBA00023136"/>
    </source>
</evidence>
<dbReference type="InterPro" id="IPR007168">
    <property type="entry name" value="Phageshock_PspC_N"/>
</dbReference>
<feature type="domain" description="Phage shock protein PspC N-terminal" evidence="7">
    <location>
        <begin position="4"/>
        <end position="59"/>
    </location>
</feature>
<evidence type="ECO:0000256" key="1">
    <source>
        <dbReference type="ARBA" id="ARBA00004162"/>
    </source>
</evidence>
<protein>
    <submittedName>
        <fullName evidence="8">PspC domain-containing protein</fullName>
    </submittedName>
</protein>
<dbReference type="PANTHER" id="PTHR33885">
    <property type="entry name" value="PHAGE SHOCK PROTEIN C"/>
    <property type="match status" value="1"/>
</dbReference>
<dbReference type="RefSeq" id="WP_190121572.1">
    <property type="nucleotide sequence ID" value="NZ_BMWG01000002.1"/>
</dbReference>
<comment type="caution">
    <text evidence="8">The sequence shown here is derived from an EMBL/GenBank/DDBJ whole genome shotgun (WGS) entry which is preliminary data.</text>
</comment>
<name>A0A918ULK9_9ACTN</name>
<keyword evidence="5 6" id="KW-0472">Membrane</keyword>
<dbReference type="PANTHER" id="PTHR33885:SF3">
    <property type="entry name" value="PHAGE SHOCK PROTEIN C"/>
    <property type="match status" value="1"/>
</dbReference>
<accession>A0A918ULK9</accession>
<evidence type="ECO:0000256" key="4">
    <source>
        <dbReference type="ARBA" id="ARBA00022989"/>
    </source>
</evidence>
<evidence type="ECO:0000256" key="2">
    <source>
        <dbReference type="ARBA" id="ARBA00022475"/>
    </source>
</evidence>